<accession>A0AAN5ICK0</accession>
<reference evidence="4" key="1">
    <citation type="submission" date="2022-10" db="EMBL/GenBank/DDBJ databases">
        <title>Genome assembly of Pristionchus species.</title>
        <authorList>
            <person name="Yoshida K."/>
            <person name="Sommer R.J."/>
        </authorList>
    </citation>
    <scope>NUCLEOTIDE SEQUENCE [LARGE SCALE GENOMIC DNA]</scope>
    <source>
        <strain evidence="4">RS5460</strain>
    </source>
</reference>
<name>A0AAN5ICK0_9BILA</name>
<dbReference type="Proteomes" id="UP001328107">
    <property type="component" value="Unassembled WGS sequence"/>
</dbReference>
<evidence type="ECO:0000313" key="2">
    <source>
        <dbReference type="EMBL" id="GMR57729.1"/>
    </source>
</evidence>
<reference evidence="3" key="2">
    <citation type="submission" date="2023-06" db="EMBL/GenBank/DDBJ databases">
        <title>Genome assembly of Pristionchus species.</title>
        <authorList>
            <person name="Yoshida K."/>
            <person name="Sommer R.J."/>
        </authorList>
    </citation>
    <scope>NUCLEOTIDE SEQUENCE</scope>
    <source>
        <strain evidence="3 4">RS5460</strain>
    </source>
</reference>
<feature type="non-terminal residue" evidence="3">
    <location>
        <position position="1"/>
    </location>
</feature>
<evidence type="ECO:0000313" key="3">
    <source>
        <dbReference type="EMBL" id="GMR57736.1"/>
    </source>
</evidence>
<proteinExistence type="predicted"/>
<evidence type="ECO:0000313" key="1">
    <source>
        <dbReference type="EMBL" id="GMR57722.1"/>
    </source>
</evidence>
<comment type="caution">
    <text evidence="3">The sequence shown here is derived from an EMBL/GenBank/DDBJ whole genome shotgun (WGS) entry which is preliminary data.</text>
</comment>
<dbReference type="EMBL" id="BTRK01000006">
    <property type="protein sequence ID" value="GMR57722.1"/>
    <property type="molecule type" value="Genomic_DNA"/>
</dbReference>
<dbReference type="EMBL" id="BTRK01000006">
    <property type="protein sequence ID" value="GMR57729.1"/>
    <property type="molecule type" value="Genomic_DNA"/>
</dbReference>
<dbReference type="EMBL" id="BTRK01000006">
    <property type="protein sequence ID" value="GMR57736.1"/>
    <property type="molecule type" value="Genomic_DNA"/>
</dbReference>
<dbReference type="AlphaFoldDB" id="A0AAN5ICK0"/>
<sequence>KVEIRIFKSNLPFHHFKNLTWGFKKLMRFGRPFLQAIISEYGDPIIEQELTDILSTSIKRVDIGEWGSSLSSSDYSICAQLLRSSNIENLLFGYVNLNNVTAHFIKSIIARATNHLGIWLGTQTQLTDPAAFIESLCTLPISVRLNSRNFDSNSFFGLPTT</sequence>
<evidence type="ECO:0000313" key="4">
    <source>
        <dbReference type="Proteomes" id="UP001328107"/>
    </source>
</evidence>
<protein>
    <submittedName>
        <fullName evidence="3">Uncharacterized protein</fullName>
    </submittedName>
</protein>
<feature type="non-terminal residue" evidence="3">
    <location>
        <position position="161"/>
    </location>
</feature>
<keyword evidence="4" id="KW-1185">Reference proteome</keyword>
<organism evidence="3 4">
    <name type="scientific">Pristionchus mayeri</name>
    <dbReference type="NCBI Taxonomy" id="1317129"/>
    <lineage>
        <taxon>Eukaryota</taxon>
        <taxon>Metazoa</taxon>
        <taxon>Ecdysozoa</taxon>
        <taxon>Nematoda</taxon>
        <taxon>Chromadorea</taxon>
        <taxon>Rhabditida</taxon>
        <taxon>Rhabditina</taxon>
        <taxon>Diplogasteromorpha</taxon>
        <taxon>Diplogasteroidea</taxon>
        <taxon>Neodiplogasteridae</taxon>
        <taxon>Pristionchus</taxon>
    </lineage>
</organism>
<gene>
    <name evidence="1" type="ORF">PMAYCL1PPCAC_27917</name>
    <name evidence="2" type="ORF">PMAYCL1PPCAC_27924</name>
    <name evidence="3" type="ORF">PMAYCL1PPCAC_27931</name>
</gene>